<feature type="coiled-coil region" evidence="1">
    <location>
        <begin position="14"/>
        <end position="41"/>
    </location>
</feature>
<evidence type="ECO:0000313" key="4">
    <source>
        <dbReference type="EMBL" id="MBB5190557.1"/>
    </source>
</evidence>
<dbReference type="InterPro" id="IPR029462">
    <property type="entry name" value="Rnk_N"/>
</dbReference>
<dbReference type="Gene3D" id="3.10.50.30">
    <property type="entry name" value="Transcription elongation factor, GreA/GreB, C-terminal domain"/>
    <property type="match status" value="1"/>
</dbReference>
<feature type="domain" description="Regulator of nucleoside diphosphate kinase N-terminal" evidence="3">
    <location>
        <begin position="5"/>
        <end position="41"/>
    </location>
</feature>
<proteinExistence type="predicted"/>
<dbReference type="GO" id="GO:0003677">
    <property type="term" value="F:DNA binding"/>
    <property type="evidence" value="ECO:0007669"/>
    <property type="project" value="InterPro"/>
</dbReference>
<keyword evidence="4" id="KW-0808">Transferase</keyword>
<dbReference type="AlphaFoldDB" id="A0A840RC82"/>
<dbReference type="GO" id="GO:0006354">
    <property type="term" value="P:DNA-templated transcription elongation"/>
    <property type="evidence" value="ECO:0007669"/>
    <property type="project" value="TreeGrafter"/>
</dbReference>
<organism evidence="4 5">
    <name type="scientific">Silvimonas terrae</name>
    <dbReference type="NCBI Taxonomy" id="300266"/>
    <lineage>
        <taxon>Bacteria</taxon>
        <taxon>Pseudomonadati</taxon>
        <taxon>Pseudomonadota</taxon>
        <taxon>Betaproteobacteria</taxon>
        <taxon>Neisseriales</taxon>
        <taxon>Chitinibacteraceae</taxon>
        <taxon>Silvimonas</taxon>
    </lineage>
</organism>
<dbReference type="InterPro" id="IPR023459">
    <property type="entry name" value="Tscrpt_elong_fac_GreA/B_fam"/>
</dbReference>
<dbReference type="InterPro" id="IPR036953">
    <property type="entry name" value="GreA/GreB_C_sf"/>
</dbReference>
<dbReference type="InterPro" id="IPR001437">
    <property type="entry name" value="Tscrpt_elong_fac_GreA/B_C"/>
</dbReference>
<dbReference type="GO" id="GO:0070063">
    <property type="term" value="F:RNA polymerase binding"/>
    <property type="evidence" value="ECO:0007669"/>
    <property type="project" value="InterPro"/>
</dbReference>
<dbReference type="SUPFAM" id="SSF54534">
    <property type="entry name" value="FKBP-like"/>
    <property type="match status" value="1"/>
</dbReference>
<accession>A0A840RC82</accession>
<name>A0A840RC82_9NEIS</name>
<dbReference type="GO" id="GO:0016301">
    <property type="term" value="F:kinase activity"/>
    <property type="evidence" value="ECO:0007669"/>
    <property type="project" value="UniProtKB-KW"/>
</dbReference>
<evidence type="ECO:0000256" key="1">
    <source>
        <dbReference type="SAM" id="Coils"/>
    </source>
</evidence>
<sequence length="130" mass="13760">MTRQPTLTIARPDVERLETLIARSDADLSALENEIARAQVVEPEDMPADVIGMNSTARFIDDVTGATHTFTLVFPQDADIAAGRISILAPVGSALLGLSVGQTIDWPGPAGRTLQLRVLAVTPQSTHSAS</sequence>
<dbReference type="PANTHER" id="PTHR30437">
    <property type="entry name" value="TRANSCRIPTION ELONGATION FACTOR GREA"/>
    <property type="match status" value="1"/>
</dbReference>
<protein>
    <submittedName>
        <fullName evidence="4">Regulator of nucleoside diphosphate kinase</fullName>
    </submittedName>
</protein>
<feature type="domain" description="Transcription elongation factor GreA/GreB C-terminal" evidence="2">
    <location>
        <begin position="47"/>
        <end position="122"/>
    </location>
</feature>
<evidence type="ECO:0000313" key="5">
    <source>
        <dbReference type="Proteomes" id="UP000543030"/>
    </source>
</evidence>
<keyword evidence="4" id="KW-0418">Kinase</keyword>
<dbReference type="Pfam" id="PF01272">
    <property type="entry name" value="GreA_GreB"/>
    <property type="match status" value="1"/>
</dbReference>
<dbReference type="EMBL" id="JACHHN010000002">
    <property type="protein sequence ID" value="MBB5190557.1"/>
    <property type="molecule type" value="Genomic_DNA"/>
</dbReference>
<dbReference type="Pfam" id="PF14760">
    <property type="entry name" value="Rnk_N"/>
    <property type="match status" value="1"/>
</dbReference>
<gene>
    <name evidence="4" type="ORF">HNQ50_001279</name>
</gene>
<dbReference type="Proteomes" id="UP000543030">
    <property type="component" value="Unassembled WGS sequence"/>
</dbReference>
<dbReference type="GO" id="GO:0032784">
    <property type="term" value="P:regulation of DNA-templated transcription elongation"/>
    <property type="evidence" value="ECO:0007669"/>
    <property type="project" value="InterPro"/>
</dbReference>
<comment type="caution">
    <text evidence="4">The sequence shown here is derived from an EMBL/GenBank/DDBJ whole genome shotgun (WGS) entry which is preliminary data.</text>
</comment>
<evidence type="ECO:0000259" key="2">
    <source>
        <dbReference type="Pfam" id="PF01272"/>
    </source>
</evidence>
<keyword evidence="1" id="KW-0175">Coiled coil</keyword>
<dbReference type="RefSeq" id="WP_184098689.1">
    <property type="nucleotide sequence ID" value="NZ_JACHHN010000002.1"/>
</dbReference>
<evidence type="ECO:0000259" key="3">
    <source>
        <dbReference type="Pfam" id="PF14760"/>
    </source>
</evidence>
<reference evidence="4 5" key="1">
    <citation type="submission" date="2020-08" db="EMBL/GenBank/DDBJ databases">
        <title>Genomic Encyclopedia of Type Strains, Phase IV (KMG-IV): sequencing the most valuable type-strain genomes for metagenomic binning, comparative biology and taxonomic classification.</title>
        <authorList>
            <person name="Goeker M."/>
        </authorList>
    </citation>
    <scope>NUCLEOTIDE SEQUENCE [LARGE SCALE GENOMIC DNA]</scope>
    <source>
        <strain evidence="4 5">DSM 18233</strain>
    </source>
</reference>
<dbReference type="NCBIfam" id="NF004396">
    <property type="entry name" value="PRK05753.1"/>
    <property type="match status" value="1"/>
</dbReference>
<keyword evidence="5" id="KW-1185">Reference proteome</keyword>
<dbReference type="PANTHER" id="PTHR30437:SF5">
    <property type="entry name" value="REGULATOR OF NUCLEOSIDE DIPHOSPHATE KINASE"/>
    <property type="match status" value="1"/>
</dbReference>
<dbReference type="Gene3D" id="1.10.286.20">
    <property type="match status" value="1"/>
</dbReference>